<evidence type="ECO:0000256" key="3">
    <source>
        <dbReference type="ARBA" id="ARBA00022827"/>
    </source>
</evidence>
<dbReference type="GO" id="GO:0071949">
    <property type="term" value="F:FAD binding"/>
    <property type="evidence" value="ECO:0007669"/>
    <property type="project" value="InterPro"/>
</dbReference>
<organism evidence="6 7">
    <name type="scientific">Saxophila tyrrhenica</name>
    <dbReference type="NCBI Taxonomy" id="1690608"/>
    <lineage>
        <taxon>Eukaryota</taxon>
        <taxon>Fungi</taxon>
        <taxon>Dikarya</taxon>
        <taxon>Ascomycota</taxon>
        <taxon>Pezizomycotina</taxon>
        <taxon>Dothideomycetes</taxon>
        <taxon>Dothideomycetidae</taxon>
        <taxon>Mycosphaerellales</taxon>
        <taxon>Extremaceae</taxon>
        <taxon>Saxophila</taxon>
    </lineage>
</organism>
<dbReference type="Pfam" id="PF01565">
    <property type="entry name" value="FAD_binding_4"/>
    <property type="match status" value="1"/>
</dbReference>
<dbReference type="Gene3D" id="3.40.462.20">
    <property type="match status" value="1"/>
</dbReference>
<dbReference type="Gene3D" id="3.40.50.300">
    <property type="entry name" value="P-loop containing nucleotide triphosphate hydrolases"/>
    <property type="match status" value="1"/>
</dbReference>
<comment type="similarity">
    <text evidence="1">Belongs to the oxygen-dependent FAD-linked oxidoreductase family.</text>
</comment>
<evidence type="ECO:0000313" key="7">
    <source>
        <dbReference type="Proteomes" id="UP001337655"/>
    </source>
</evidence>
<protein>
    <recommendedName>
        <fullName evidence="5">FAD-binding PCMH-type domain-containing protein</fullName>
    </recommendedName>
</protein>
<dbReference type="InterPro" id="IPR006094">
    <property type="entry name" value="Oxid_FAD_bind_N"/>
</dbReference>
<dbReference type="GO" id="GO:0016491">
    <property type="term" value="F:oxidoreductase activity"/>
    <property type="evidence" value="ECO:0007669"/>
    <property type="project" value="UniProtKB-KW"/>
</dbReference>
<sequence>MATLNLLKWSLQQEFEAPTWQDPMPLEDSQYDEGFKILLQGQSAYQDFIVPQLSQLLTSVLKSRVTVSVLEVGPGPKSVLGSLPSHLRRRIHRYAAFEPNAVFATRLQTWLSSSQESPLPCLDNQPDIHRTPFSLNTKTAVDPSGKEDGSAETFDLIMFCHSMYGMNPERDYIERALQMLNKKPDEGLIVVFHRDGAQFDGLVCHQTVSLPTGVTSVADDDETLDSFAQFIAGSGPKSFNGEWIDRQWREVCRALAHCDENRPKCLLYSSPDIMMAFTQRATRLPELLAEVSEASKEHRVKNREALVHYPASVVAPADIGDVQTCLTVISGGHGGQCLWPNVVALDMCAFNQILVLAKEEDNGKSPNTLVVVGAGCRSGDIIRNTMAADVTVPLGSRPSVGMGLVLQGGIGHLARQHGLASDSIAGAVVVSVATGQVLCVGNVPSQHQPADAVRLENDGDLRWALQGAGSNFGIVISVVLKACPAPEYTVRNCVIPLIDHAQAQLKLTDFNEEIAEKLPRHCSADAYLYHEAGKLHLGVNTFEVSTRDAIEPPPDTTALLGPEASSKTVDGVALFDTEMYMSAMHGGHGGGKTSSFKRCVFLKDIGSAGLTDKLLSAIESRPTPRCYLHLLHGGGAVRDIAPEATAFGCRDWDFACVITGVWQRDQDGRQEARAAMQWVYDVANDLLPLCAGVYGADLGPDPRDATLAAKAFGPDHARLAIAKETFDPHNVLAYACLLPAVERAQRLIGLVTGHSGVGKDFTAVVWMHECNTAGFSTAIVSISDSTKREYANATGADIQRLFEDRTYNEQHRPALLKYYQTQVQTRPRLPEEHFLEAVGRAGDLDVLFITGMRDDALVAAFSHLVPDSRVIEVRVEADEAARLVWGSNQDSNTHAADALNNCPTFTFHNNIVDAAGVQSAQAFCSNHFLPFLHPNLQRLRTMIHSTPKFPHPNITFRDILGLTQQTGGLKLCTSLLQSHFSGDWSTVSAIVCCESGGFLFASALAAQLDIPLALIREAGKIPPPTVSVAKGGSYISSSGTNSAEGKKVEMSREAVANGSKVVVVDDVLASGETVCAVLQLLKGGGS</sequence>
<evidence type="ECO:0000256" key="4">
    <source>
        <dbReference type="ARBA" id="ARBA00023002"/>
    </source>
</evidence>
<dbReference type="SUPFAM" id="SSF53271">
    <property type="entry name" value="PRTase-like"/>
    <property type="match status" value="1"/>
</dbReference>
<dbReference type="InterPro" id="IPR000836">
    <property type="entry name" value="PRTase_dom"/>
</dbReference>
<name>A0AAV9PA95_9PEZI</name>
<dbReference type="GO" id="GO:0006695">
    <property type="term" value="P:cholesterol biosynthetic process"/>
    <property type="evidence" value="ECO:0007669"/>
    <property type="project" value="InterPro"/>
</dbReference>
<dbReference type="GO" id="GO:0005737">
    <property type="term" value="C:cytoplasm"/>
    <property type="evidence" value="ECO:0007669"/>
    <property type="project" value="InterPro"/>
</dbReference>
<reference evidence="6 7" key="1">
    <citation type="submission" date="2023-08" db="EMBL/GenBank/DDBJ databases">
        <title>Black Yeasts Isolated from many extreme environments.</title>
        <authorList>
            <person name="Coleine C."/>
            <person name="Stajich J.E."/>
            <person name="Selbmann L."/>
        </authorList>
    </citation>
    <scope>NUCLEOTIDE SEQUENCE [LARGE SCALE GENOMIC DNA]</scope>
    <source>
        <strain evidence="6 7">CCFEE 5935</strain>
    </source>
</reference>
<dbReference type="Gene3D" id="3.40.50.2020">
    <property type="match status" value="1"/>
</dbReference>
<dbReference type="RefSeq" id="XP_064657941.1">
    <property type="nucleotide sequence ID" value="XM_064804140.1"/>
</dbReference>
<accession>A0AAV9PA95</accession>
<evidence type="ECO:0000259" key="5">
    <source>
        <dbReference type="PROSITE" id="PS51387"/>
    </source>
</evidence>
<dbReference type="InterPro" id="IPR027417">
    <property type="entry name" value="P-loop_NTPase"/>
</dbReference>
<dbReference type="InterPro" id="IPR029057">
    <property type="entry name" value="PRTase-like"/>
</dbReference>
<dbReference type="AlphaFoldDB" id="A0AAV9PA95"/>
<keyword evidence="3" id="KW-0274">FAD</keyword>
<dbReference type="CDD" id="cd06223">
    <property type="entry name" value="PRTases_typeI"/>
    <property type="match status" value="1"/>
</dbReference>
<dbReference type="Pfam" id="PF00156">
    <property type="entry name" value="Pribosyltran"/>
    <property type="match status" value="1"/>
</dbReference>
<keyword evidence="2" id="KW-0285">Flavoprotein</keyword>
<dbReference type="GO" id="GO:0004631">
    <property type="term" value="F:phosphomevalonate kinase activity"/>
    <property type="evidence" value="ECO:0007669"/>
    <property type="project" value="InterPro"/>
</dbReference>
<keyword evidence="4" id="KW-0560">Oxidoreductase</keyword>
<dbReference type="InterPro" id="IPR050416">
    <property type="entry name" value="FAD-linked_Oxidoreductase"/>
</dbReference>
<dbReference type="Gene3D" id="3.30.465.10">
    <property type="match status" value="1"/>
</dbReference>
<dbReference type="InterPro" id="IPR036318">
    <property type="entry name" value="FAD-bd_PCMH-like_sf"/>
</dbReference>
<dbReference type="PANTHER" id="PTHR42973">
    <property type="entry name" value="BINDING OXIDOREDUCTASE, PUTATIVE (AFU_ORTHOLOGUE AFUA_1G17690)-RELATED"/>
    <property type="match status" value="1"/>
</dbReference>
<gene>
    <name evidence="6" type="ORF">LTR77_006900</name>
</gene>
<dbReference type="InterPro" id="IPR029063">
    <property type="entry name" value="SAM-dependent_MTases_sf"/>
</dbReference>
<keyword evidence="7" id="KW-1185">Reference proteome</keyword>
<dbReference type="PROSITE" id="PS51387">
    <property type="entry name" value="FAD_PCMH"/>
    <property type="match status" value="1"/>
</dbReference>
<dbReference type="Gene3D" id="3.40.50.150">
    <property type="entry name" value="Vaccinia Virus protein VP39"/>
    <property type="match status" value="1"/>
</dbReference>
<proteinExistence type="inferred from homology"/>
<dbReference type="SUPFAM" id="SSF56176">
    <property type="entry name" value="FAD-binding/transporter-associated domain-like"/>
    <property type="match status" value="1"/>
</dbReference>
<dbReference type="Proteomes" id="UP001337655">
    <property type="component" value="Unassembled WGS sequence"/>
</dbReference>
<dbReference type="Pfam" id="PF04275">
    <property type="entry name" value="P-mevalo_kinase"/>
    <property type="match status" value="1"/>
</dbReference>
<evidence type="ECO:0000256" key="1">
    <source>
        <dbReference type="ARBA" id="ARBA00005466"/>
    </source>
</evidence>
<evidence type="ECO:0000256" key="2">
    <source>
        <dbReference type="ARBA" id="ARBA00022630"/>
    </source>
</evidence>
<evidence type="ECO:0000313" key="6">
    <source>
        <dbReference type="EMBL" id="KAK5168331.1"/>
    </source>
</evidence>
<dbReference type="InterPro" id="IPR005919">
    <property type="entry name" value="Pmev_kin_anim"/>
</dbReference>
<dbReference type="InterPro" id="IPR016166">
    <property type="entry name" value="FAD-bd_PCMH"/>
</dbReference>
<comment type="caution">
    <text evidence="6">The sequence shown here is derived from an EMBL/GenBank/DDBJ whole genome shotgun (WGS) entry which is preliminary data.</text>
</comment>
<feature type="domain" description="FAD-binding PCMH-type" evidence="5">
    <location>
        <begin position="300"/>
        <end position="485"/>
    </location>
</feature>
<dbReference type="PANTHER" id="PTHR42973:SF25">
    <property type="entry name" value="PHOSPHOMEVALONATE KINASE"/>
    <property type="match status" value="1"/>
</dbReference>
<dbReference type="InterPro" id="IPR016169">
    <property type="entry name" value="FAD-bd_PCMH_sub2"/>
</dbReference>
<dbReference type="GeneID" id="89928239"/>
<dbReference type="EMBL" id="JAVRRT010000010">
    <property type="protein sequence ID" value="KAK5168331.1"/>
    <property type="molecule type" value="Genomic_DNA"/>
</dbReference>